<dbReference type="WBParaSite" id="TREG1_135830.1">
    <property type="protein sequence ID" value="TREG1_135830.1"/>
    <property type="gene ID" value="TREG1_135830"/>
</dbReference>
<name>A0AA85J650_TRIRE</name>
<evidence type="ECO:0000313" key="2">
    <source>
        <dbReference type="WBParaSite" id="TREG1_135830.1"/>
    </source>
</evidence>
<dbReference type="Proteomes" id="UP000050795">
    <property type="component" value="Unassembled WGS sequence"/>
</dbReference>
<proteinExistence type="predicted"/>
<accession>A0AA85J650</accession>
<organism evidence="1 2">
    <name type="scientific">Trichobilharzia regenti</name>
    <name type="common">Nasal bird schistosome</name>
    <dbReference type="NCBI Taxonomy" id="157069"/>
    <lineage>
        <taxon>Eukaryota</taxon>
        <taxon>Metazoa</taxon>
        <taxon>Spiralia</taxon>
        <taxon>Lophotrochozoa</taxon>
        <taxon>Platyhelminthes</taxon>
        <taxon>Trematoda</taxon>
        <taxon>Digenea</taxon>
        <taxon>Strigeidida</taxon>
        <taxon>Schistosomatoidea</taxon>
        <taxon>Schistosomatidae</taxon>
        <taxon>Trichobilharzia</taxon>
    </lineage>
</organism>
<protein>
    <submittedName>
        <fullName evidence="2">Uncharacterized protein</fullName>
    </submittedName>
</protein>
<keyword evidence="1" id="KW-1185">Reference proteome</keyword>
<dbReference type="AlphaFoldDB" id="A0AA85J650"/>
<reference evidence="2" key="2">
    <citation type="submission" date="2023-11" db="UniProtKB">
        <authorList>
            <consortium name="WormBaseParasite"/>
        </authorList>
    </citation>
    <scope>IDENTIFICATION</scope>
</reference>
<reference evidence="1" key="1">
    <citation type="submission" date="2022-06" db="EMBL/GenBank/DDBJ databases">
        <authorList>
            <person name="Berger JAMES D."/>
            <person name="Berger JAMES D."/>
        </authorList>
    </citation>
    <scope>NUCLEOTIDE SEQUENCE [LARGE SCALE GENOMIC DNA]</scope>
</reference>
<evidence type="ECO:0000313" key="1">
    <source>
        <dbReference type="Proteomes" id="UP000050795"/>
    </source>
</evidence>
<sequence>MFDMHIVLTQEHLPQWLSKGVVPTINSSILNHLVQTGHKASQRGRILLYNLPGAQQIAKIIESPHAPNSRGYYNSPQTTNALCLKEASPASPYCGESRLLANWLTLIYVNV</sequence>